<evidence type="ECO:0000256" key="6">
    <source>
        <dbReference type="SAM" id="Phobius"/>
    </source>
</evidence>
<dbReference type="RefSeq" id="WP_013662255.1">
    <property type="nucleotide sequence ID" value="NC_015276.1"/>
</dbReference>
<accession>F2K2W4</accession>
<feature type="transmembrane region" description="Helical" evidence="6">
    <location>
        <begin position="147"/>
        <end position="171"/>
    </location>
</feature>
<gene>
    <name evidence="7" type="ordered locus">Marme_3135</name>
</gene>
<evidence type="ECO:0000256" key="1">
    <source>
        <dbReference type="ARBA" id="ARBA00004651"/>
    </source>
</evidence>
<feature type="transmembrane region" description="Helical" evidence="6">
    <location>
        <begin position="44"/>
        <end position="65"/>
    </location>
</feature>
<dbReference type="PATRIC" id="fig|717774.3.peg.3224"/>
<dbReference type="GO" id="GO:0005886">
    <property type="term" value="C:plasma membrane"/>
    <property type="evidence" value="ECO:0007669"/>
    <property type="project" value="UniProtKB-SubCell"/>
</dbReference>
<keyword evidence="2" id="KW-1003">Cell membrane</keyword>
<dbReference type="Pfam" id="PF01810">
    <property type="entry name" value="LysE"/>
    <property type="match status" value="1"/>
</dbReference>
<proteinExistence type="predicted"/>
<dbReference type="PANTHER" id="PTHR30086">
    <property type="entry name" value="ARGININE EXPORTER PROTEIN ARGO"/>
    <property type="match status" value="1"/>
</dbReference>
<evidence type="ECO:0000256" key="3">
    <source>
        <dbReference type="ARBA" id="ARBA00022692"/>
    </source>
</evidence>
<keyword evidence="8" id="KW-1185">Reference proteome</keyword>
<evidence type="ECO:0000313" key="8">
    <source>
        <dbReference type="Proteomes" id="UP000001062"/>
    </source>
</evidence>
<dbReference type="GO" id="GO:0033228">
    <property type="term" value="P:cysteine export across plasma membrane"/>
    <property type="evidence" value="ECO:0007669"/>
    <property type="project" value="TreeGrafter"/>
</dbReference>
<sequence length="202" mass="21801">MDVSLVFAVAVFAFITSVTPGPNNVMLLASGAQYGFIRTLPHILGIVTGVAMLLLCTLLGLGALFTLYPVLYSILNVIGCAYLLWLAYKIATSPVVELNEADHSSRGPLRWWEAALFQFVNPKAWMMALGSVSTFSMQGELYAQSGVMIMLAFALLGFPAISIWAGAGAKIRIWLDTPSRRRIFNLVMGGLTAATLILILGN</sequence>
<dbReference type="EMBL" id="CP002583">
    <property type="protein sequence ID" value="ADZ92353.1"/>
    <property type="molecule type" value="Genomic_DNA"/>
</dbReference>
<dbReference type="GO" id="GO:0015171">
    <property type="term" value="F:amino acid transmembrane transporter activity"/>
    <property type="evidence" value="ECO:0007669"/>
    <property type="project" value="TreeGrafter"/>
</dbReference>
<evidence type="ECO:0000256" key="2">
    <source>
        <dbReference type="ARBA" id="ARBA00022475"/>
    </source>
</evidence>
<dbReference type="AlphaFoldDB" id="F2K2W4"/>
<dbReference type="PANTHER" id="PTHR30086:SF20">
    <property type="entry name" value="ARGININE EXPORTER PROTEIN ARGO-RELATED"/>
    <property type="match status" value="1"/>
</dbReference>
<dbReference type="STRING" id="717774.Marme_3135"/>
<comment type="subcellular location">
    <subcellularLocation>
        <location evidence="1">Cell membrane</location>
        <topology evidence="1">Multi-pass membrane protein</topology>
    </subcellularLocation>
</comment>
<feature type="transmembrane region" description="Helical" evidence="6">
    <location>
        <begin position="70"/>
        <end position="88"/>
    </location>
</feature>
<dbReference type="OrthoDB" id="9812084at2"/>
<dbReference type="InterPro" id="IPR001123">
    <property type="entry name" value="LeuE-type"/>
</dbReference>
<evidence type="ECO:0000256" key="5">
    <source>
        <dbReference type="ARBA" id="ARBA00023136"/>
    </source>
</evidence>
<keyword evidence="3 6" id="KW-0812">Transmembrane</keyword>
<dbReference type="HOGENOM" id="CLU_079569_1_0_6"/>
<feature type="transmembrane region" description="Helical" evidence="6">
    <location>
        <begin position="183"/>
        <end position="201"/>
    </location>
</feature>
<protein>
    <submittedName>
        <fullName evidence="7">Lysine exporter protein (LYSE/YGGA)</fullName>
    </submittedName>
</protein>
<keyword evidence="4 6" id="KW-1133">Transmembrane helix</keyword>
<reference evidence="7 8" key="1">
    <citation type="journal article" date="2012" name="Stand. Genomic Sci.">
        <title>Complete genome sequence of the melanogenic marine bacterium Marinomonas mediterranea type strain (MMB-1(T)).</title>
        <authorList>
            <person name="Lucas-Elio P."/>
            <person name="Goodwin L."/>
            <person name="Woyke T."/>
            <person name="Pitluck S."/>
            <person name="Nolan M."/>
            <person name="Kyrpides N.C."/>
            <person name="Detter J.C."/>
            <person name="Copeland A."/>
            <person name="Teshima H."/>
            <person name="Bruce D."/>
            <person name="Detter C."/>
            <person name="Tapia R."/>
            <person name="Han S."/>
            <person name="Land M.L."/>
            <person name="Ivanova N."/>
            <person name="Mikhailova N."/>
            <person name="Johnston A.W."/>
            <person name="Sanchez-Amat A."/>
        </authorList>
    </citation>
    <scope>NUCLEOTIDE SEQUENCE [LARGE SCALE GENOMIC DNA]</scope>
    <source>
        <strain evidence="8">ATCC 700492 / JCM 21426 / NBRC 103028 / MMB-1</strain>
    </source>
</reference>
<keyword evidence="5 6" id="KW-0472">Membrane</keyword>
<dbReference type="eggNOG" id="COG1280">
    <property type="taxonomic scope" value="Bacteria"/>
</dbReference>
<evidence type="ECO:0000313" key="7">
    <source>
        <dbReference type="EMBL" id="ADZ92353.1"/>
    </source>
</evidence>
<evidence type="ECO:0000256" key="4">
    <source>
        <dbReference type="ARBA" id="ARBA00022989"/>
    </source>
</evidence>
<dbReference type="KEGG" id="mme:Marme_3135"/>
<dbReference type="Proteomes" id="UP000001062">
    <property type="component" value="Chromosome"/>
</dbReference>
<organism evidence="7 8">
    <name type="scientific">Marinomonas mediterranea (strain ATCC 700492 / JCM 21426 / NBRC 103028 / MMB-1)</name>
    <dbReference type="NCBI Taxonomy" id="717774"/>
    <lineage>
        <taxon>Bacteria</taxon>
        <taxon>Pseudomonadati</taxon>
        <taxon>Pseudomonadota</taxon>
        <taxon>Gammaproteobacteria</taxon>
        <taxon>Oceanospirillales</taxon>
        <taxon>Oceanospirillaceae</taxon>
        <taxon>Marinomonas</taxon>
    </lineage>
</organism>
<name>F2K2W4_MARM1</name>